<protein>
    <submittedName>
        <fullName evidence="1">RND efflux transporter-like protein</fullName>
    </submittedName>
</protein>
<evidence type="ECO:0000313" key="1">
    <source>
        <dbReference type="EMBL" id="CAK9121330.1"/>
    </source>
</evidence>
<dbReference type="Pfam" id="PF00873">
    <property type="entry name" value="ACR_tran"/>
    <property type="match status" value="1"/>
</dbReference>
<dbReference type="Gene3D" id="3.30.70.1430">
    <property type="entry name" value="Multidrug efflux transporter AcrB pore domain"/>
    <property type="match status" value="1"/>
</dbReference>
<dbReference type="SUPFAM" id="SSF82693">
    <property type="entry name" value="Multidrug efflux transporter AcrB pore domain, PN1, PN2, PC1 and PC2 subdomains"/>
    <property type="match status" value="1"/>
</dbReference>
<sequence length="82" mass="8733">MPGADPTTMASSVALPLEKQFSTISDIDSMSSANSNGTTQITLQFNLDRDIDAAAQDVQAAISSAAKQLPHDTYLPRPRIVK</sequence>
<dbReference type="EMBL" id="OZ018776">
    <property type="protein sequence ID" value="CAK9121330.1"/>
    <property type="molecule type" value="Genomic_DNA"/>
</dbReference>
<dbReference type="PANTHER" id="PTHR32063">
    <property type="match status" value="1"/>
</dbReference>
<dbReference type="InterPro" id="IPR001036">
    <property type="entry name" value="Acrflvin-R"/>
</dbReference>
<gene>
    <name evidence="1" type="ORF">OB144RH_06035</name>
</gene>
<keyword evidence="2" id="KW-1185">Reference proteome</keyword>
<evidence type="ECO:0000313" key="2">
    <source>
        <dbReference type="Proteomes" id="UP001642485"/>
    </source>
</evidence>
<name>A0ABM9NCP0_RICHE</name>
<organism evidence="1 2">
    <name type="scientific">Rickettsia helvetica</name>
    <dbReference type="NCBI Taxonomy" id="35789"/>
    <lineage>
        <taxon>Bacteria</taxon>
        <taxon>Pseudomonadati</taxon>
        <taxon>Pseudomonadota</taxon>
        <taxon>Alphaproteobacteria</taxon>
        <taxon>Rickettsiales</taxon>
        <taxon>Rickettsiaceae</taxon>
        <taxon>Rickettsieae</taxon>
        <taxon>Rickettsia</taxon>
        <taxon>spotted fever group</taxon>
    </lineage>
</organism>
<proteinExistence type="predicted"/>
<dbReference type="PANTHER" id="PTHR32063:SF21">
    <property type="entry name" value="MULTIDRUG RESISTANCE PROTEIN MDTB"/>
    <property type="match status" value="1"/>
</dbReference>
<dbReference type="Proteomes" id="UP001642485">
    <property type="component" value="Chromosome"/>
</dbReference>
<reference evidence="1 2" key="1">
    <citation type="submission" date="2024-02" db="EMBL/GenBank/DDBJ databases">
        <authorList>
            <person name="Nijsse B."/>
            <person name="Sprong H."/>
        </authorList>
    </citation>
    <scope>NUCLEOTIDE SEQUENCE [LARGE SCALE GENOMIC DNA]</scope>
    <source>
        <strain evidence="1">OB144</strain>
    </source>
</reference>
<accession>A0ABM9NCP0</accession>